<evidence type="ECO:0000313" key="2">
    <source>
        <dbReference type="Proteomes" id="UP000217211"/>
    </source>
</evidence>
<organism evidence="1 2">
    <name type="scientific">Sinorhizobium sojae CCBAU 05684</name>
    <dbReference type="NCBI Taxonomy" id="716928"/>
    <lineage>
        <taxon>Bacteria</taxon>
        <taxon>Pseudomonadati</taxon>
        <taxon>Pseudomonadota</taxon>
        <taxon>Alphaproteobacteria</taxon>
        <taxon>Hyphomicrobiales</taxon>
        <taxon>Rhizobiaceae</taxon>
        <taxon>Sinorhizobium/Ensifer group</taxon>
        <taxon>Sinorhizobium</taxon>
    </lineage>
</organism>
<dbReference type="RefSeq" id="WP_034858609.1">
    <property type="nucleotide sequence ID" value="NZ_AJQT01000109.1"/>
</dbReference>
<proteinExistence type="predicted"/>
<evidence type="ECO:0000313" key="1">
    <source>
        <dbReference type="EMBL" id="ASY62479.1"/>
    </source>
</evidence>
<keyword evidence="2" id="KW-1185">Reference proteome</keyword>
<reference evidence="1 2" key="1">
    <citation type="submission" date="2017-08" db="EMBL/GenBank/DDBJ databases">
        <title>Multipartite genome sequences of Sinorhizobium species nodulating soybeans.</title>
        <authorList>
            <person name="Tian C.F."/>
        </authorList>
    </citation>
    <scope>NUCLEOTIDE SEQUENCE [LARGE SCALE GENOMIC DNA]</scope>
    <source>
        <strain evidence="1 2">CCBAU 05684</strain>
    </source>
</reference>
<sequence>MSDCRTCKHNAYRDIKDCEWVCCAHPVTIAKAPRPEAGDPSWVNAMTADIRASEMDRVGECSTWEPMQ</sequence>
<dbReference type="AlphaFoldDB" id="A0A249PB19"/>
<dbReference type="STRING" id="716928.GCA_000261485_04787"/>
<name>A0A249PB19_9HYPH</name>
<protein>
    <submittedName>
        <fullName evidence="1">Uncharacterized protein</fullName>
    </submittedName>
</protein>
<dbReference type="OrthoDB" id="9910566at2"/>
<dbReference type="KEGG" id="esj:SJ05684_c10210"/>
<dbReference type="EMBL" id="CP023067">
    <property type="protein sequence ID" value="ASY62479.1"/>
    <property type="molecule type" value="Genomic_DNA"/>
</dbReference>
<dbReference type="Proteomes" id="UP000217211">
    <property type="component" value="Chromosome"/>
</dbReference>
<accession>A0A249PB19</accession>
<gene>
    <name evidence="1" type="ORF">SJ05684_c10210</name>
</gene>